<evidence type="ECO:0000256" key="1">
    <source>
        <dbReference type="ARBA" id="ARBA00001917"/>
    </source>
</evidence>
<gene>
    <name evidence="5" type="ORF">Q9R08_15325</name>
</gene>
<comment type="similarity">
    <text evidence="3">Belongs to the FMN-dependent alpha-hydroxy acid dehydrogenase family.</text>
</comment>
<dbReference type="RefSeq" id="WP_308868977.1">
    <property type="nucleotide sequence ID" value="NZ_JAVFWO010000004.1"/>
</dbReference>
<name>A0ABU0Z764_9MICO</name>
<proteinExistence type="inferred from homology"/>
<feature type="domain" description="FMN hydroxy acid dehydrogenase" evidence="4">
    <location>
        <begin position="31"/>
        <end position="450"/>
    </location>
</feature>
<keyword evidence="6" id="KW-1185">Reference proteome</keyword>
<dbReference type="PIRSF" id="PIRSF000138">
    <property type="entry name" value="Al-hdrx_acd_dh"/>
    <property type="match status" value="1"/>
</dbReference>
<evidence type="ECO:0000313" key="5">
    <source>
        <dbReference type="EMBL" id="MDQ7879361.1"/>
    </source>
</evidence>
<dbReference type="Pfam" id="PF01070">
    <property type="entry name" value="FMN_dh"/>
    <property type="match status" value="1"/>
</dbReference>
<dbReference type="SUPFAM" id="SSF51395">
    <property type="entry name" value="FMN-linked oxidoreductases"/>
    <property type="match status" value="1"/>
</dbReference>
<keyword evidence="2" id="KW-0560">Oxidoreductase</keyword>
<dbReference type="InterPro" id="IPR037396">
    <property type="entry name" value="FMN_HAD"/>
</dbReference>
<reference evidence="5 6" key="1">
    <citation type="submission" date="2023-08" db="EMBL/GenBank/DDBJ databases">
        <title>Microbacterium psychrotolerans sp. nov., a psychrotolerant bacterium isolated from soil in Heilongjiang Province, China.</title>
        <authorList>
            <person name="An P."/>
            <person name="Zhao D."/>
            <person name="Xiang H."/>
        </authorList>
    </citation>
    <scope>NUCLEOTIDE SEQUENCE [LARGE SCALE GENOMIC DNA]</scope>
    <source>
        <strain evidence="5 6">QXD-8</strain>
    </source>
</reference>
<organism evidence="5 6">
    <name type="scientific">Microbacterium psychrotolerans</name>
    <dbReference type="NCBI Taxonomy" id="3068321"/>
    <lineage>
        <taxon>Bacteria</taxon>
        <taxon>Bacillati</taxon>
        <taxon>Actinomycetota</taxon>
        <taxon>Actinomycetes</taxon>
        <taxon>Micrococcales</taxon>
        <taxon>Microbacteriaceae</taxon>
        <taxon>Microbacterium</taxon>
    </lineage>
</organism>
<comment type="cofactor">
    <cofactor evidence="1">
        <name>FMN</name>
        <dbReference type="ChEBI" id="CHEBI:58210"/>
    </cofactor>
</comment>
<dbReference type="InterPro" id="IPR012133">
    <property type="entry name" value="Alpha-hydoxy_acid_DH_FMN"/>
</dbReference>
<dbReference type="Proteomes" id="UP001235133">
    <property type="component" value="Unassembled WGS sequence"/>
</dbReference>
<protein>
    <submittedName>
        <fullName evidence="5">Alpha-hydroxy-acid oxidizing protein</fullName>
    </submittedName>
</protein>
<dbReference type="Gene3D" id="3.20.20.70">
    <property type="entry name" value="Aldolase class I"/>
    <property type="match status" value="1"/>
</dbReference>
<dbReference type="PANTHER" id="PTHR10578:SF143">
    <property type="entry name" value="FMN-DEPENDENT ALPHA-HYDROXY ACID DEHYDROGENASE PB1A11.03"/>
    <property type="match status" value="1"/>
</dbReference>
<dbReference type="PROSITE" id="PS00557">
    <property type="entry name" value="FMN_HYDROXY_ACID_DH_1"/>
    <property type="match status" value="1"/>
</dbReference>
<evidence type="ECO:0000259" key="4">
    <source>
        <dbReference type="PROSITE" id="PS51349"/>
    </source>
</evidence>
<dbReference type="EMBL" id="JAVFWO010000004">
    <property type="protein sequence ID" value="MDQ7879361.1"/>
    <property type="molecule type" value="Genomic_DNA"/>
</dbReference>
<dbReference type="InterPro" id="IPR013785">
    <property type="entry name" value="Aldolase_TIM"/>
</dbReference>
<dbReference type="InterPro" id="IPR008259">
    <property type="entry name" value="FMN_hydac_DH_AS"/>
</dbReference>
<dbReference type="InterPro" id="IPR000262">
    <property type="entry name" value="FMN-dep_DH"/>
</dbReference>
<comment type="caution">
    <text evidence="5">The sequence shown here is derived from an EMBL/GenBank/DDBJ whole genome shotgun (WGS) entry which is preliminary data.</text>
</comment>
<evidence type="ECO:0000256" key="2">
    <source>
        <dbReference type="ARBA" id="ARBA00023002"/>
    </source>
</evidence>
<accession>A0ABU0Z764</accession>
<sequence length="450" mass="47655">MSIVAPEDPAASRGISRRTQSDIYRAGIGGTRPRVPVDVEALERAARKALSAEAFAYIAGGAGAERTLAANRAAFGRWQVWPRPLRDVSSRDLSIDFLGVRRPTPLLLAPLGVMEMAHPDADLAVARAAASLGVPYTLSNQASVPMEEVRDSAPSGSRLFQLYWSASDELNASLLRRAEASGCEAIVVTLDTHLLGWRTRDLDLAYLPFTRAMGIAQYTSDPVFQQLVRERSRAAAVSSTAGSDAAAEVAPPVRLTPRAVAAGVGIARRGAALTGSKSVRENLRSPLPRAAVETFLDVFSTPALTWDDLAKVRQWTSLPVILKGVVHPDDAIRALDAGMDGIWISNHGGRQIDQSVPTLDALPAIAERVAARAPIVFDSGVRQGSDVFIALALGATAVAIGRPYAYGLGLAGEAGVREVTRNVLAELDITLGLSGHTSIAEVGREALRAV</sequence>
<evidence type="ECO:0000313" key="6">
    <source>
        <dbReference type="Proteomes" id="UP001235133"/>
    </source>
</evidence>
<dbReference type="PANTHER" id="PTHR10578">
    <property type="entry name" value="S -2-HYDROXY-ACID OXIDASE-RELATED"/>
    <property type="match status" value="1"/>
</dbReference>
<dbReference type="PROSITE" id="PS51349">
    <property type="entry name" value="FMN_HYDROXY_ACID_DH_2"/>
    <property type="match status" value="1"/>
</dbReference>
<evidence type="ECO:0000256" key="3">
    <source>
        <dbReference type="ARBA" id="ARBA00024042"/>
    </source>
</evidence>